<evidence type="ECO:0000313" key="7">
    <source>
        <dbReference type="EMBL" id="MFD0960370.1"/>
    </source>
</evidence>
<accession>A0ABW3HS65</accession>
<name>A0ABW3HS65_9BACL</name>
<dbReference type="PROSITE" id="PS51063">
    <property type="entry name" value="HTH_CRP_2"/>
    <property type="match status" value="1"/>
</dbReference>
<dbReference type="InterPro" id="IPR036388">
    <property type="entry name" value="WH-like_DNA-bd_sf"/>
</dbReference>
<evidence type="ECO:0000313" key="8">
    <source>
        <dbReference type="Proteomes" id="UP001596989"/>
    </source>
</evidence>
<feature type="domain" description="HTH crp-type" evidence="6">
    <location>
        <begin position="157"/>
        <end position="231"/>
    </location>
</feature>
<dbReference type="InterPro" id="IPR036390">
    <property type="entry name" value="WH_DNA-bd_sf"/>
</dbReference>
<evidence type="ECO:0000256" key="4">
    <source>
        <dbReference type="ARBA" id="ARBA00023163"/>
    </source>
</evidence>
<dbReference type="Proteomes" id="UP001596989">
    <property type="component" value="Unassembled WGS sequence"/>
</dbReference>
<dbReference type="InterPro" id="IPR018490">
    <property type="entry name" value="cNMP-bd_dom_sf"/>
</dbReference>
<dbReference type="PRINTS" id="PR00034">
    <property type="entry name" value="HTHCRP"/>
</dbReference>
<dbReference type="InterPro" id="IPR050397">
    <property type="entry name" value="Env_Response_Regulators"/>
</dbReference>
<dbReference type="EMBL" id="JBHTJZ010000020">
    <property type="protein sequence ID" value="MFD0960370.1"/>
    <property type="molecule type" value="Genomic_DNA"/>
</dbReference>
<dbReference type="RefSeq" id="WP_377564843.1">
    <property type="nucleotide sequence ID" value="NZ_JBHTJZ010000020.1"/>
</dbReference>
<evidence type="ECO:0000256" key="3">
    <source>
        <dbReference type="ARBA" id="ARBA00023159"/>
    </source>
</evidence>
<evidence type="ECO:0000259" key="5">
    <source>
        <dbReference type="PROSITE" id="PS50042"/>
    </source>
</evidence>
<dbReference type="Gene3D" id="1.10.10.10">
    <property type="entry name" value="Winged helix-like DNA-binding domain superfamily/Winged helix DNA-binding domain"/>
    <property type="match status" value="1"/>
</dbReference>
<dbReference type="Pfam" id="PF00027">
    <property type="entry name" value="cNMP_binding"/>
    <property type="match status" value="1"/>
</dbReference>
<proteinExistence type="predicted"/>
<dbReference type="CDD" id="cd00038">
    <property type="entry name" value="CAP_ED"/>
    <property type="match status" value="1"/>
</dbReference>
<keyword evidence="1" id="KW-0805">Transcription regulation</keyword>
<dbReference type="PROSITE" id="PS50042">
    <property type="entry name" value="CNMP_BINDING_3"/>
    <property type="match status" value="1"/>
</dbReference>
<keyword evidence="2" id="KW-0238">DNA-binding</keyword>
<keyword evidence="4" id="KW-0804">Transcription</keyword>
<dbReference type="SUPFAM" id="SSF51206">
    <property type="entry name" value="cAMP-binding domain-like"/>
    <property type="match status" value="1"/>
</dbReference>
<comment type="caution">
    <text evidence="7">The sequence shown here is derived from an EMBL/GenBank/DDBJ whole genome shotgun (WGS) entry which is preliminary data.</text>
</comment>
<protein>
    <submittedName>
        <fullName evidence="7">Crp/Fnr family transcriptional regulator</fullName>
    </submittedName>
</protein>
<dbReference type="PANTHER" id="PTHR24567">
    <property type="entry name" value="CRP FAMILY TRANSCRIPTIONAL REGULATORY PROTEIN"/>
    <property type="match status" value="1"/>
</dbReference>
<keyword evidence="8" id="KW-1185">Reference proteome</keyword>
<evidence type="ECO:0000256" key="2">
    <source>
        <dbReference type="ARBA" id="ARBA00023125"/>
    </source>
</evidence>
<dbReference type="InterPro" id="IPR000595">
    <property type="entry name" value="cNMP-bd_dom"/>
</dbReference>
<dbReference type="SUPFAM" id="SSF46785">
    <property type="entry name" value="Winged helix' DNA-binding domain"/>
    <property type="match status" value="1"/>
</dbReference>
<gene>
    <name evidence="7" type="ORF">ACFQ2I_13340</name>
</gene>
<dbReference type="SMART" id="SM00100">
    <property type="entry name" value="cNMP"/>
    <property type="match status" value="1"/>
</dbReference>
<sequence>MSIYFATDTKPQTTNEHLWHNGGITNIFTAEQCDQLASVMHIKRIPANSYLFWEGDESSAVYWVLEGRMKLRKSTSDGRDLLLSIVQSGDLIADIDAWDTFHRYSAEAMGEVKVGVISRLQLEMLLCRNGEFAYRFAMWMSQIQRQTESKLRDLLMGGKNGALASTLIRLCNSFGIQQENGILINIKLTNNELAELVGTTREGINRMLAKMKRDGIVECIGTGMLRIADLQELRHMAGCPDCPMCPDHICRI</sequence>
<keyword evidence="3" id="KW-0010">Activator</keyword>
<feature type="domain" description="Cyclic nucleotide-binding" evidence="5">
    <location>
        <begin position="24"/>
        <end position="95"/>
    </location>
</feature>
<evidence type="ECO:0000256" key="1">
    <source>
        <dbReference type="ARBA" id="ARBA00023015"/>
    </source>
</evidence>
<dbReference type="CDD" id="cd00092">
    <property type="entry name" value="HTH_CRP"/>
    <property type="match status" value="1"/>
</dbReference>
<dbReference type="Pfam" id="PF13545">
    <property type="entry name" value="HTH_Crp_2"/>
    <property type="match status" value="1"/>
</dbReference>
<dbReference type="SMART" id="SM00419">
    <property type="entry name" value="HTH_CRP"/>
    <property type="match status" value="1"/>
</dbReference>
<reference evidence="8" key="1">
    <citation type="journal article" date="2019" name="Int. J. Syst. Evol. Microbiol.">
        <title>The Global Catalogue of Microorganisms (GCM) 10K type strain sequencing project: providing services to taxonomists for standard genome sequencing and annotation.</title>
        <authorList>
            <consortium name="The Broad Institute Genomics Platform"/>
            <consortium name="The Broad Institute Genome Sequencing Center for Infectious Disease"/>
            <person name="Wu L."/>
            <person name="Ma J."/>
        </authorList>
    </citation>
    <scope>NUCLEOTIDE SEQUENCE [LARGE SCALE GENOMIC DNA]</scope>
    <source>
        <strain evidence="8">CCUG 59129</strain>
    </source>
</reference>
<dbReference type="InterPro" id="IPR014710">
    <property type="entry name" value="RmlC-like_jellyroll"/>
</dbReference>
<organism evidence="7 8">
    <name type="scientific">Paenibacillus chungangensis</name>
    <dbReference type="NCBI Taxonomy" id="696535"/>
    <lineage>
        <taxon>Bacteria</taxon>
        <taxon>Bacillati</taxon>
        <taxon>Bacillota</taxon>
        <taxon>Bacilli</taxon>
        <taxon>Bacillales</taxon>
        <taxon>Paenibacillaceae</taxon>
        <taxon>Paenibacillus</taxon>
    </lineage>
</organism>
<dbReference type="Gene3D" id="2.60.120.10">
    <property type="entry name" value="Jelly Rolls"/>
    <property type="match status" value="1"/>
</dbReference>
<dbReference type="PANTHER" id="PTHR24567:SF74">
    <property type="entry name" value="HTH-TYPE TRANSCRIPTIONAL REGULATOR ARCR"/>
    <property type="match status" value="1"/>
</dbReference>
<dbReference type="InterPro" id="IPR012318">
    <property type="entry name" value="HTH_CRP"/>
</dbReference>
<evidence type="ECO:0000259" key="6">
    <source>
        <dbReference type="PROSITE" id="PS51063"/>
    </source>
</evidence>